<dbReference type="Proteomes" id="UP000585474">
    <property type="component" value="Unassembled WGS sequence"/>
</dbReference>
<gene>
    <name evidence="1" type="ORF">Acr_12g0006160</name>
</gene>
<evidence type="ECO:0000313" key="2">
    <source>
        <dbReference type="Proteomes" id="UP000585474"/>
    </source>
</evidence>
<comment type="caution">
    <text evidence="1">The sequence shown here is derived from an EMBL/GenBank/DDBJ whole genome shotgun (WGS) entry which is preliminary data.</text>
</comment>
<keyword evidence="2" id="KW-1185">Reference proteome</keyword>
<dbReference type="AlphaFoldDB" id="A0A7J0FHA2"/>
<name>A0A7J0FHA2_9ERIC</name>
<sequence length="221" mass="25271">MTATQSRMKSEMSPARRIVQLGWKSTEEATGASVGESQASGDMEMERQWETLGFSGRSSRIRTAESDFGDAWNEVERILLDFEPGRILQRMTRGVQAMSDWVSRKWRISASVVVRELMRLFPCSFFPLIMKLLELCKTWSRVLKVSRYYLIIGQRQGVPSRRGLVPWKCELEPWITHPFVELSSVPGHRLWHVTLLTIGDRCGGFIEGNGDTSQIPQFQMG</sequence>
<reference evidence="1 2" key="1">
    <citation type="submission" date="2019-07" db="EMBL/GenBank/DDBJ databases">
        <title>De Novo Assembly of kiwifruit Actinidia rufa.</title>
        <authorList>
            <person name="Sugita-Konishi S."/>
            <person name="Sato K."/>
            <person name="Mori E."/>
            <person name="Abe Y."/>
            <person name="Kisaki G."/>
            <person name="Hamano K."/>
            <person name="Suezawa K."/>
            <person name="Otani M."/>
            <person name="Fukuda T."/>
            <person name="Manabe T."/>
            <person name="Gomi K."/>
            <person name="Tabuchi M."/>
            <person name="Akimitsu K."/>
            <person name="Kataoka I."/>
        </authorList>
    </citation>
    <scope>NUCLEOTIDE SEQUENCE [LARGE SCALE GENOMIC DNA]</scope>
    <source>
        <strain evidence="2">cv. Fuchu</strain>
    </source>
</reference>
<accession>A0A7J0FHA2</accession>
<proteinExistence type="predicted"/>
<organism evidence="1 2">
    <name type="scientific">Actinidia rufa</name>
    <dbReference type="NCBI Taxonomy" id="165716"/>
    <lineage>
        <taxon>Eukaryota</taxon>
        <taxon>Viridiplantae</taxon>
        <taxon>Streptophyta</taxon>
        <taxon>Embryophyta</taxon>
        <taxon>Tracheophyta</taxon>
        <taxon>Spermatophyta</taxon>
        <taxon>Magnoliopsida</taxon>
        <taxon>eudicotyledons</taxon>
        <taxon>Gunneridae</taxon>
        <taxon>Pentapetalae</taxon>
        <taxon>asterids</taxon>
        <taxon>Ericales</taxon>
        <taxon>Actinidiaceae</taxon>
        <taxon>Actinidia</taxon>
    </lineage>
</organism>
<evidence type="ECO:0000313" key="1">
    <source>
        <dbReference type="EMBL" id="GFY98075.1"/>
    </source>
</evidence>
<dbReference type="EMBL" id="BJWL01000012">
    <property type="protein sequence ID" value="GFY98075.1"/>
    <property type="molecule type" value="Genomic_DNA"/>
</dbReference>
<protein>
    <submittedName>
        <fullName evidence="1">Uncharacterized protein</fullName>
    </submittedName>
</protein>